<sequence>MNHQQIASLPHGKEQSFGRIVENIVRQINDHVIDCFGPKSSGKIITIIGRDNNTQQYLSNEGGFIIQNLNVKHPVGLMIVKLVKQIQMGCGDGTINVVCLLNELLKVAQDLINNDTIETNLVCETFTQICKKCVDEMKKFALNILVDENGNSLDLSSIKSNKDILNVKIHIDKRKSDDLVRTFFRTKLNDEKIISQLVNICLKASFDLYDGLSIKQMKNIQLLPNFHNVNIISQVSLSSRVEYIDGLVFEHGLQNQFMPRYLKDCKVIAISDIPLEMLKEKKKNEFKSAQERLELLRKEREIIDYKLKKILKFSPSFVISNNAIDDSSLNQFSRHNTIALRHVRQDIFDRICEMTSATKIYDCDYIKEDYIGHAEFVSIKEDQRHAQPESIIHIKGNKYTVGSIIVSASNRVLNQQYSRLIRGALKIIRNSYEDCLIAPGGGSLEMMLSSHLKKTANKLSPIEQLIYEKFSLALESSVPFLICESSGLNTSTTLRTWMHQIKKEKILTLETSSFPARFIHPEVKGVWDSMRVKIQCLHQAVEMVCTLLKIDSMHTATDLKKEFNDSMQKTLNELAQQEVPLNNEWKQSNQPFTKLPSHLSSTQQERRKQQIIKKDKAFYSKEKSKQRKKLDHIQSDNAQSIQQHQNSEVEREHERKLREKGLVGYDIDPFH</sequence>
<keyword evidence="3 8" id="KW-0067">ATP-binding</keyword>
<keyword evidence="11" id="KW-1185">Reference proteome</keyword>
<dbReference type="PRINTS" id="PR00304">
    <property type="entry name" value="TCOMPLEXTCP1"/>
</dbReference>
<accession>D2V2U3</accession>
<dbReference type="SUPFAM" id="SSF48592">
    <property type="entry name" value="GroEL equatorial domain-like"/>
    <property type="match status" value="1"/>
</dbReference>
<dbReference type="OrthoDB" id="10254801at2759"/>
<reference evidence="10 11" key="1">
    <citation type="journal article" date="2010" name="Cell">
        <title>The genome of Naegleria gruberi illuminates early eukaryotic versatility.</title>
        <authorList>
            <person name="Fritz-Laylin L.K."/>
            <person name="Prochnik S.E."/>
            <person name="Ginger M.L."/>
            <person name="Dacks J.B."/>
            <person name="Carpenter M.L."/>
            <person name="Field M.C."/>
            <person name="Kuo A."/>
            <person name="Paredez A."/>
            <person name="Chapman J."/>
            <person name="Pham J."/>
            <person name="Shu S."/>
            <person name="Neupane R."/>
            <person name="Cipriano M."/>
            <person name="Mancuso J."/>
            <person name="Tu H."/>
            <person name="Salamov A."/>
            <person name="Lindquist E."/>
            <person name="Shapiro H."/>
            <person name="Lucas S."/>
            <person name="Grigoriev I.V."/>
            <person name="Cande W.Z."/>
            <person name="Fulton C."/>
            <person name="Rokhsar D.S."/>
            <person name="Dawson S.C."/>
        </authorList>
    </citation>
    <scope>NUCLEOTIDE SEQUENCE [LARGE SCALE GENOMIC DNA]</scope>
    <source>
        <strain evidence="10 11">NEG-M</strain>
    </source>
</reference>
<gene>
    <name evidence="10" type="ORF">NAEGRDRAFT_46249</name>
</gene>
<dbReference type="Gene3D" id="3.50.7.10">
    <property type="entry name" value="GroEL"/>
    <property type="match status" value="1"/>
</dbReference>
<evidence type="ECO:0000256" key="1">
    <source>
        <dbReference type="ARBA" id="ARBA00008020"/>
    </source>
</evidence>
<evidence type="ECO:0000256" key="8">
    <source>
        <dbReference type="RuleBase" id="RU004187"/>
    </source>
</evidence>
<dbReference type="InterPro" id="IPR002423">
    <property type="entry name" value="Cpn60/GroEL/TCP-1"/>
</dbReference>
<evidence type="ECO:0000256" key="9">
    <source>
        <dbReference type="SAM" id="MobiDB-lite"/>
    </source>
</evidence>
<dbReference type="SUPFAM" id="SSF52029">
    <property type="entry name" value="GroEL apical domain-like"/>
    <property type="match status" value="1"/>
</dbReference>
<keyword evidence="6 8" id="KW-0143">Chaperone</keyword>
<evidence type="ECO:0000256" key="7">
    <source>
        <dbReference type="ARBA" id="ARBA00025467"/>
    </source>
</evidence>
<dbReference type="OMA" id="EDCLIAP"/>
<feature type="region of interest" description="Disordered" evidence="9">
    <location>
        <begin position="587"/>
        <end position="657"/>
    </location>
</feature>
<comment type="function">
    <text evidence="7">Implicated in mitochondrial protein import and macromolecular assembly. May facilitate the correct folding of imported proteins. May also prevent misfolding and promote the refolding and proper assembly of unfolded polypeptides generated under stress conditions in the mitochondrial matrix.</text>
</comment>
<evidence type="ECO:0000256" key="4">
    <source>
        <dbReference type="ARBA" id="ARBA00022946"/>
    </source>
</evidence>
<dbReference type="InParanoid" id="D2V2U3"/>
<proteinExistence type="inferred from homology"/>
<dbReference type="InterPro" id="IPR027410">
    <property type="entry name" value="TCP-1-like_intermed_sf"/>
</dbReference>
<dbReference type="Pfam" id="PF00118">
    <property type="entry name" value="Cpn60_TCP1"/>
    <property type="match status" value="1"/>
</dbReference>
<dbReference type="AlphaFoldDB" id="D2V2U3"/>
<keyword evidence="4" id="KW-0809">Transit peptide</keyword>
<protein>
    <submittedName>
        <fullName evidence="10">Predicted protein</fullName>
    </submittedName>
</protein>
<dbReference type="RefSeq" id="XP_002681864.1">
    <property type="nucleotide sequence ID" value="XM_002681818.1"/>
</dbReference>
<dbReference type="EMBL" id="GG738849">
    <property type="protein sequence ID" value="EFC49120.1"/>
    <property type="molecule type" value="Genomic_DNA"/>
</dbReference>
<dbReference type="KEGG" id="ngr:NAEGRDRAFT_46249"/>
<evidence type="ECO:0000256" key="3">
    <source>
        <dbReference type="ARBA" id="ARBA00022840"/>
    </source>
</evidence>
<keyword evidence="2 8" id="KW-0547">Nucleotide-binding</keyword>
<feature type="compositionally biased region" description="Polar residues" evidence="9">
    <location>
        <begin position="587"/>
        <end position="602"/>
    </location>
</feature>
<feature type="compositionally biased region" description="Polar residues" evidence="9">
    <location>
        <begin position="635"/>
        <end position="646"/>
    </location>
</feature>
<dbReference type="Gene3D" id="3.30.260.10">
    <property type="entry name" value="TCP-1-like chaperonin intermediate domain"/>
    <property type="match status" value="1"/>
</dbReference>
<dbReference type="Gene3D" id="1.10.560.10">
    <property type="entry name" value="GroEL-like equatorial domain"/>
    <property type="match status" value="1"/>
</dbReference>
<organism evidence="11">
    <name type="scientific">Naegleria gruberi</name>
    <name type="common">Amoeba</name>
    <dbReference type="NCBI Taxonomy" id="5762"/>
    <lineage>
        <taxon>Eukaryota</taxon>
        <taxon>Discoba</taxon>
        <taxon>Heterolobosea</taxon>
        <taxon>Tetramitia</taxon>
        <taxon>Eutetramitia</taxon>
        <taxon>Vahlkampfiidae</taxon>
        <taxon>Naegleria</taxon>
    </lineage>
</organism>
<evidence type="ECO:0000256" key="2">
    <source>
        <dbReference type="ARBA" id="ARBA00022741"/>
    </source>
</evidence>
<dbReference type="VEuPathDB" id="AmoebaDB:NAEGRDRAFT_46249"/>
<evidence type="ECO:0000313" key="10">
    <source>
        <dbReference type="EMBL" id="EFC49120.1"/>
    </source>
</evidence>
<dbReference type="GeneID" id="8852556"/>
<dbReference type="GO" id="GO:0005524">
    <property type="term" value="F:ATP binding"/>
    <property type="evidence" value="ECO:0007669"/>
    <property type="project" value="UniProtKB-KW"/>
</dbReference>
<dbReference type="InterPro" id="IPR027409">
    <property type="entry name" value="GroEL-like_apical_dom_sf"/>
</dbReference>
<comment type="similarity">
    <text evidence="1 8">Belongs to the TCP-1 chaperonin family.</text>
</comment>
<feature type="compositionally biased region" description="Basic and acidic residues" evidence="9">
    <location>
        <begin position="604"/>
        <end position="623"/>
    </location>
</feature>
<evidence type="ECO:0000256" key="5">
    <source>
        <dbReference type="ARBA" id="ARBA00023016"/>
    </source>
</evidence>
<evidence type="ECO:0000313" key="11">
    <source>
        <dbReference type="Proteomes" id="UP000006671"/>
    </source>
</evidence>
<dbReference type="GO" id="GO:0140662">
    <property type="term" value="F:ATP-dependent protein folding chaperone"/>
    <property type="evidence" value="ECO:0007669"/>
    <property type="project" value="InterPro"/>
</dbReference>
<feature type="compositionally biased region" description="Basic and acidic residues" evidence="9">
    <location>
        <begin position="647"/>
        <end position="657"/>
    </location>
</feature>
<dbReference type="STRING" id="5762.D2V2U3"/>
<name>D2V2U3_NAEGR</name>
<dbReference type="eggNOG" id="KOG0364">
    <property type="taxonomic scope" value="Eukaryota"/>
</dbReference>
<dbReference type="Proteomes" id="UP000006671">
    <property type="component" value="Unassembled WGS sequence"/>
</dbReference>
<evidence type="ECO:0000256" key="6">
    <source>
        <dbReference type="ARBA" id="ARBA00023186"/>
    </source>
</evidence>
<dbReference type="PANTHER" id="PTHR11353">
    <property type="entry name" value="CHAPERONIN"/>
    <property type="match status" value="1"/>
</dbReference>
<keyword evidence="5" id="KW-0346">Stress response</keyword>
<dbReference type="InterPro" id="IPR027413">
    <property type="entry name" value="GROEL-like_equatorial_sf"/>
</dbReference>
<dbReference type="InterPro" id="IPR017998">
    <property type="entry name" value="Chaperone_TCP-1"/>
</dbReference>